<gene>
    <name evidence="1" type="ORF">JTE90_015810</name>
</gene>
<evidence type="ECO:0000313" key="1">
    <source>
        <dbReference type="EMBL" id="KAG8155786.1"/>
    </source>
</evidence>
<dbReference type="AlphaFoldDB" id="A0AAV6TCY8"/>
<protein>
    <submittedName>
        <fullName evidence="1">Uncharacterized protein</fullName>
    </submittedName>
</protein>
<proteinExistence type="predicted"/>
<dbReference type="Proteomes" id="UP000827092">
    <property type="component" value="Unassembled WGS sequence"/>
</dbReference>
<dbReference type="EMBL" id="JAFNEN010006595">
    <property type="protein sequence ID" value="KAG8155786.1"/>
    <property type="molecule type" value="Genomic_DNA"/>
</dbReference>
<organism evidence="1 2">
    <name type="scientific">Oedothorax gibbosus</name>
    <dbReference type="NCBI Taxonomy" id="931172"/>
    <lineage>
        <taxon>Eukaryota</taxon>
        <taxon>Metazoa</taxon>
        <taxon>Ecdysozoa</taxon>
        <taxon>Arthropoda</taxon>
        <taxon>Chelicerata</taxon>
        <taxon>Arachnida</taxon>
        <taxon>Araneae</taxon>
        <taxon>Araneomorphae</taxon>
        <taxon>Entelegynae</taxon>
        <taxon>Araneoidea</taxon>
        <taxon>Linyphiidae</taxon>
        <taxon>Erigoninae</taxon>
        <taxon>Oedothorax</taxon>
    </lineage>
</organism>
<feature type="non-terminal residue" evidence="1">
    <location>
        <position position="1"/>
    </location>
</feature>
<reference evidence="1 2" key="1">
    <citation type="journal article" date="2022" name="Nat. Ecol. Evol.">
        <title>A masculinizing supergene underlies an exaggerated male reproductive morph in a spider.</title>
        <authorList>
            <person name="Hendrickx F."/>
            <person name="De Corte Z."/>
            <person name="Sonet G."/>
            <person name="Van Belleghem S.M."/>
            <person name="Kostlbacher S."/>
            <person name="Vangestel C."/>
        </authorList>
    </citation>
    <scope>NUCLEOTIDE SEQUENCE [LARGE SCALE GENOMIC DNA]</scope>
    <source>
        <strain evidence="1">W744_W776</strain>
    </source>
</reference>
<accession>A0AAV6TCY8</accession>
<evidence type="ECO:0000313" key="2">
    <source>
        <dbReference type="Proteomes" id="UP000827092"/>
    </source>
</evidence>
<name>A0AAV6TCY8_9ARAC</name>
<sequence>VLEAVQLGELFCGYGYGPARKLHYSLGFSGPTGAPDRTAKTRCFYENSVPISDDRFHGHELLTRKDNSSPVLRRVSEFVAYELGPKDRISVSGLGNINAHSLFGSQANKHTRHVFAFSADVSLSELISSDPLGPTDPCFNNLLCAQWNPFSSFSPSRSPTESFATTQDLHRWPAQVGLTPAP</sequence>
<comment type="caution">
    <text evidence="1">The sequence shown here is derived from an EMBL/GenBank/DDBJ whole genome shotgun (WGS) entry which is preliminary data.</text>
</comment>
<keyword evidence="2" id="KW-1185">Reference proteome</keyword>